<accession>A0A1C4C0Z7</accession>
<name>A0A1C4C0Z7_9ENTR</name>
<reference evidence="2" key="1">
    <citation type="submission" date="2016-08" db="EMBL/GenBank/DDBJ databases">
        <authorList>
            <person name="Varghese N."/>
            <person name="Submissions Spin"/>
        </authorList>
    </citation>
    <scope>NUCLEOTIDE SEQUENCE [LARGE SCALE GENOMIC DNA]</scope>
    <source>
        <strain evidence="2">REICA_082</strain>
    </source>
</reference>
<dbReference type="AlphaFoldDB" id="A0A1C4C0Z7"/>
<dbReference type="OrthoDB" id="6424993at2"/>
<gene>
    <name evidence="1" type="ORF">GA0061071_106159</name>
</gene>
<evidence type="ECO:0000313" key="1">
    <source>
        <dbReference type="EMBL" id="SCC12781.1"/>
    </source>
</evidence>
<keyword evidence="2" id="KW-1185">Reference proteome</keyword>
<dbReference type="RefSeq" id="WP_139109656.1">
    <property type="nucleotide sequence ID" value="NZ_CP115659.1"/>
</dbReference>
<dbReference type="Proteomes" id="UP000198975">
    <property type="component" value="Unassembled WGS sequence"/>
</dbReference>
<sequence>MALDLHINVSGEIFHFDISESLHSSIFSNKTRWSSLKYLRKIKDYYRADSIFKENDAILFINELIQICEVNSLEGIDIKEIKKIINNGEMKYIRVSSD</sequence>
<proteinExistence type="predicted"/>
<protein>
    <submittedName>
        <fullName evidence="1">Uncharacterized protein</fullName>
    </submittedName>
</protein>
<organism evidence="1 2">
    <name type="scientific">Kosakonia oryzendophytica</name>
    <dbReference type="NCBI Taxonomy" id="1005665"/>
    <lineage>
        <taxon>Bacteria</taxon>
        <taxon>Pseudomonadati</taxon>
        <taxon>Pseudomonadota</taxon>
        <taxon>Gammaproteobacteria</taxon>
        <taxon>Enterobacterales</taxon>
        <taxon>Enterobacteriaceae</taxon>
        <taxon>Kosakonia</taxon>
    </lineage>
</organism>
<evidence type="ECO:0000313" key="2">
    <source>
        <dbReference type="Proteomes" id="UP000198975"/>
    </source>
</evidence>
<dbReference type="EMBL" id="FMAY01000006">
    <property type="protein sequence ID" value="SCC12781.1"/>
    <property type="molecule type" value="Genomic_DNA"/>
</dbReference>